<gene>
    <name evidence="5" type="primary">NHP10</name>
    <name evidence="5" type="ORF">H4219_003300</name>
</gene>
<keyword evidence="2" id="KW-0539">Nucleus</keyword>
<dbReference type="OrthoDB" id="1919336at2759"/>
<dbReference type="AlphaFoldDB" id="A0A9W8A4J5"/>
<dbReference type="PROSITE" id="PS50118">
    <property type="entry name" value="HMG_BOX_2"/>
    <property type="match status" value="1"/>
</dbReference>
<dbReference type="Gene3D" id="1.10.30.10">
    <property type="entry name" value="High mobility group box domain"/>
    <property type="match status" value="1"/>
</dbReference>
<dbReference type="InterPro" id="IPR050342">
    <property type="entry name" value="HMGB"/>
</dbReference>
<name>A0A9W8A4J5_9FUNG</name>
<dbReference type="Proteomes" id="UP001150538">
    <property type="component" value="Unassembled WGS sequence"/>
</dbReference>
<proteinExistence type="predicted"/>
<dbReference type="SMART" id="SM00398">
    <property type="entry name" value="HMG"/>
    <property type="match status" value="1"/>
</dbReference>
<comment type="caution">
    <text evidence="5">The sequence shown here is derived from an EMBL/GenBank/DDBJ whole genome shotgun (WGS) entry which is preliminary data.</text>
</comment>
<sequence>MDRMRDFSGSGSDSDVPLRNSLVDSDTERFQNSNHGGLHSAMGTTPVPSSSNNAGSSSRRKVDKDPNAPKRPANAFVMYCQMERAASKSNNEPTNNEFTRLMSERWKEMSQTEKQKYYNMYDERMEQYQIELTSYREKSNQKGNEDEVEEKPHHHHHHHHHSKRKRDETESGTKHVKSEDAGNYGVDKDNDGENEEERAIDPENVAEENSYNGDINEQRNGANDDDDGGTQDKYSMQVEEEEEEEEDEEEEPQYSEQQQQQTVDSMGRDEEDDEAVKSSVSGGQSHGPESNAFESNGNDKKESREDNADDNASRSSNSNGALWKF</sequence>
<dbReference type="SUPFAM" id="SSF47095">
    <property type="entry name" value="HMG-box"/>
    <property type="match status" value="1"/>
</dbReference>
<feature type="compositionally biased region" description="Low complexity" evidence="3">
    <location>
        <begin position="313"/>
        <end position="325"/>
    </location>
</feature>
<evidence type="ECO:0000313" key="5">
    <source>
        <dbReference type="EMBL" id="KAJ1917270.1"/>
    </source>
</evidence>
<evidence type="ECO:0000256" key="1">
    <source>
        <dbReference type="ARBA" id="ARBA00023125"/>
    </source>
</evidence>
<evidence type="ECO:0000313" key="6">
    <source>
        <dbReference type="Proteomes" id="UP001150538"/>
    </source>
</evidence>
<evidence type="ECO:0000256" key="2">
    <source>
        <dbReference type="PROSITE-ProRule" id="PRU00267"/>
    </source>
</evidence>
<dbReference type="Pfam" id="PF09011">
    <property type="entry name" value="HMG_box_2"/>
    <property type="match status" value="1"/>
</dbReference>
<evidence type="ECO:0000259" key="4">
    <source>
        <dbReference type="PROSITE" id="PS50118"/>
    </source>
</evidence>
<feature type="compositionally biased region" description="Basic and acidic residues" evidence="3">
    <location>
        <begin position="165"/>
        <end position="201"/>
    </location>
</feature>
<feature type="compositionally biased region" description="Polar residues" evidence="3">
    <location>
        <begin position="207"/>
        <end position="221"/>
    </location>
</feature>
<keyword evidence="1 2" id="KW-0238">DNA-binding</keyword>
<dbReference type="InterPro" id="IPR036910">
    <property type="entry name" value="HMG_box_dom_sf"/>
</dbReference>
<keyword evidence="6" id="KW-1185">Reference proteome</keyword>
<dbReference type="GO" id="GO:0005634">
    <property type="term" value="C:nucleus"/>
    <property type="evidence" value="ECO:0007669"/>
    <property type="project" value="UniProtKB-UniRule"/>
</dbReference>
<feature type="domain" description="HMG box" evidence="4">
    <location>
        <begin position="69"/>
        <end position="136"/>
    </location>
</feature>
<feature type="compositionally biased region" description="Basic and acidic residues" evidence="3">
    <location>
        <begin position="134"/>
        <end position="145"/>
    </location>
</feature>
<feature type="compositionally biased region" description="Basic and acidic residues" evidence="3">
    <location>
        <begin position="297"/>
        <end position="306"/>
    </location>
</feature>
<dbReference type="InterPro" id="IPR009071">
    <property type="entry name" value="HMG_box_dom"/>
</dbReference>
<feature type="compositionally biased region" description="Acidic residues" evidence="3">
    <location>
        <begin position="238"/>
        <end position="253"/>
    </location>
</feature>
<evidence type="ECO:0000256" key="3">
    <source>
        <dbReference type="SAM" id="MobiDB-lite"/>
    </source>
</evidence>
<dbReference type="PANTHER" id="PTHR48112">
    <property type="entry name" value="HIGH MOBILITY GROUP PROTEIN DSP1"/>
    <property type="match status" value="1"/>
</dbReference>
<reference evidence="5" key="1">
    <citation type="submission" date="2022-07" db="EMBL/GenBank/DDBJ databases">
        <title>Phylogenomic reconstructions and comparative analyses of Kickxellomycotina fungi.</title>
        <authorList>
            <person name="Reynolds N.K."/>
            <person name="Stajich J.E."/>
            <person name="Barry K."/>
            <person name="Grigoriev I.V."/>
            <person name="Crous P."/>
            <person name="Smith M.E."/>
        </authorList>
    </citation>
    <scope>NUCLEOTIDE SEQUENCE</scope>
    <source>
        <strain evidence="5">NBRC 100468</strain>
    </source>
</reference>
<protein>
    <submittedName>
        <fullName evidence="5">Non-histone protein</fullName>
    </submittedName>
</protein>
<dbReference type="EMBL" id="JANBPU010000076">
    <property type="protein sequence ID" value="KAJ1917270.1"/>
    <property type="molecule type" value="Genomic_DNA"/>
</dbReference>
<feature type="region of interest" description="Disordered" evidence="3">
    <location>
        <begin position="1"/>
        <end position="75"/>
    </location>
</feature>
<dbReference type="GO" id="GO:0003677">
    <property type="term" value="F:DNA binding"/>
    <property type="evidence" value="ECO:0007669"/>
    <property type="project" value="UniProtKB-UniRule"/>
</dbReference>
<feature type="compositionally biased region" description="Basic residues" evidence="3">
    <location>
        <begin position="153"/>
        <end position="164"/>
    </location>
</feature>
<feature type="DNA-binding region" description="HMG box" evidence="2">
    <location>
        <begin position="69"/>
        <end position="136"/>
    </location>
</feature>
<organism evidence="5 6">
    <name type="scientific">Mycoemilia scoparia</name>
    <dbReference type="NCBI Taxonomy" id="417184"/>
    <lineage>
        <taxon>Eukaryota</taxon>
        <taxon>Fungi</taxon>
        <taxon>Fungi incertae sedis</taxon>
        <taxon>Zoopagomycota</taxon>
        <taxon>Kickxellomycotina</taxon>
        <taxon>Kickxellomycetes</taxon>
        <taxon>Kickxellales</taxon>
        <taxon>Kickxellaceae</taxon>
        <taxon>Mycoemilia</taxon>
    </lineage>
</organism>
<accession>A0A9W8A4J5</accession>
<feature type="region of interest" description="Disordered" evidence="3">
    <location>
        <begin position="132"/>
        <end position="325"/>
    </location>
</feature>